<evidence type="ECO:0000313" key="13">
    <source>
        <dbReference type="WBParaSite" id="SMRG1_8770.3"/>
    </source>
</evidence>
<dbReference type="SUPFAM" id="SSF50978">
    <property type="entry name" value="WD40 repeat-like"/>
    <property type="match status" value="2"/>
</dbReference>
<protein>
    <recommendedName>
        <fullName evidence="11">V-SNARE coiled-coil homology domain-containing protein</fullName>
    </recommendedName>
</protein>
<dbReference type="InterPro" id="IPR015943">
    <property type="entry name" value="WD40/YVTN_repeat-like_dom_sf"/>
</dbReference>
<dbReference type="WBParaSite" id="SMRG1_8770.3">
    <property type="protein sequence ID" value="SMRG1_8770.3"/>
    <property type="gene ID" value="SMRG1_8770"/>
</dbReference>
<dbReference type="SMART" id="SM00320">
    <property type="entry name" value="WD40"/>
    <property type="match status" value="5"/>
</dbReference>
<dbReference type="GO" id="GO:0006887">
    <property type="term" value="P:exocytosis"/>
    <property type="evidence" value="ECO:0007669"/>
    <property type="project" value="UniProtKB-KW"/>
</dbReference>
<dbReference type="PRINTS" id="PR00962">
    <property type="entry name" value="LETHAL2GIANT"/>
</dbReference>
<dbReference type="GO" id="GO:0005886">
    <property type="term" value="C:plasma membrane"/>
    <property type="evidence" value="ECO:0007669"/>
    <property type="project" value="UniProtKB-SubCell"/>
</dbReference>
<dbReference type="GO" id="GO:0031201">
    <property type="term" value="C:SNARE complex"/>
    <property type="evidence" value="ECO:0007669"/>
    <property type="project" value="TreeGrafter"/>
</dbReference>
<dbReference type="Proteomes" id="UP000050790">
    <property type="component" value="Unassembled WGS sequence"/>
</dbReference>
<evidence type="ECO:0000256" key="10">
    <source>
        <dbReference type="SAM" id="MobiDB-lite"/>
    </source>
</evidence>
<dbReference type="PANTHER" id="PTHR10241:SF25">
    <property type="entry name" value="TOMOSYN, ISOFORM C"/>
    <property type="match status" value="1"/>
</dbReference>
<evidence type="ECO:0000256" key="5">
    <source>
        <dbReference type="ARBA" id="ARBA00022483"/>
    </source>
</evidence>
<name>A0AA85AIQ7_9TREM</name>
<keyword evidence="7" id="KW-0853">WD repeat</keyword>
<keyword evidence="4" id="KW-0472">Membrane</keyword>
<evidence type="ECO:0000256" key="9">
    <source>
        <dbReference type="PROSITE-ProRule" id="PRU00290"/>
    </source>
</evidence>
<dbReference type="Pfam" id="PF08366">
    <property type="entry name" value="LLGL"/>
    <property type="match status" value="1"/>
</dbReference>
<dbReference type="InterPro" id="IPR036322">
    <property type="entry name" value="WD40_repeat_dom_sf"/>
</dbReference>
<evidence type="ECO:0000256" key="8">
    <source>
        <dbReference type="ARBA" id="ARBA00022737"/>
    </source>
</evidence>
<dbReference type="InterPro" id="IPR001680">
    <property type="entry name" value="WD40_rpt"/>
</dbReference>
<feature type="region of interest" description="Disordered" evidence="10">
    <location>
        <begin position="880"/>
        <end position="902"/>
    </location>
</feature>
<dbReference type="GO" id="GO:0005096">
    <property type="term" value="F:GTPase activator activity"/>
    <property type="evidence" value="ECO:0007669"/>
    <property type="project" value="TreeGrafter"/>
</dbReference>
<dbReference type="InterPro" id="IPR000664">
    <property type="entry name" value="Lethal2_giant"/>
</dbReference>
<dbReference type="GO" id="GO:0045159">
    <property type="term" value="F:myosin II binding"/>
    <property type="evidence" value="ECO:0007669"/>
    <property type="project" value="TreeGrafter"/>
</dbReference>
<evidence type="ECO:0000256" key="3">
    <source>
        <dbReference type="ARBA" id="ARBA00008070"/>
    </source>
</evidence>
<reference evidence="13" key="1">
    <citation type="submission" date="2023-11" db="UniProtKB">
        <authorList>
            <consortium name="WormBaseParasite"/>
        </authorList>
    </citation>
    <scope>IDENTIFICATION</scope>
</reference>
<proteinExistence type="inferred from homology"/>
<organism evidence="12 13">
    <name type="scientific">Schistosoma margrebowiei</name>
    <dbReference type="NCBI Taxonomy" id="48269"/>
    <lineage>
        <taxon>Eukaryota</taxon>
        <taxon>Metazoa</taxon>
        <taxon>Spiralia</taxon>
        <taxon>Lophotrochozoa</taxon>
        <taxon>Platyhelminthes</taxon>
        <taxon>Trematoda</taxon>
        <taxon>Digenea</taxon>
        <taxon>Strigeidida</taxon>
        <taxon>Schistosomatoidea</taxon>
        <taxon>Schistosomatidae</taxon>
        <taxon>Schistosoma</taxon>
    </lineage>
</organism>
<sequence length="1376" mass="149972">MAAKSKRLLKVIDGIRSWNISSSQPNSSPKSAIEIDEYLKSEHFQVGKVDVYFLNENNVLILVSIDIYFQIAVHGFPHQPTCIAFDPVQRIVAIGTKCGFIRIFGRPGVDCSICHPSASAVLQIFFLVNEGGLVSICGDDVAHLWNIRQKNPEIVHSLQFKREHLTCGHLPVGSSWLYLGTDKGNVNFISVQRFTTSGYVINWNKAIDLSQSSHPGKVIQIAENPQDSNKILIGYSSGFLVLWDLKTKQGDARFKHTDSLYSVVWHWDGKSFLTSHNNGLLATWLIRQPQRPVSVICPHAPGEAVPDDYIFYEPIRLVEWLPTRNGEPFIIFSGGGRSPGAQTVIHSSVATTNVSSTSLPNSDPSENDPNLSSSSCMVSSNHMLTIKRGKKLVVLQLDHKLVQFTTLCMSPYTSETMDPYAVAILLQEDLVVIDLLSTNFATFENPYPMDLHSSPVTSCLYLVDCPGDLIPAFYSVSSRRNRTQSGTCAEPDVFSSREWPITGGEWRLSNQQVPELIITGHADGSVRFWDASEVSLTPLYKFRTSKLFANPSTSTSNPVETGSTSLSDAKDTNAQYSSILLATESDPFAIHFMHFCSDSRKLLTASSYHTCLLHFSRREINLETAVMDINMAYDGLDDIGFAYSTGDTFSDDHLNTAENLSGNVTKDTVQQSLPHVSSGSVSSYQSASPTERDLRVFVPVRQGSHHWPPGYQPLLVCRVGILGLNFESNLKSSTDPTSSCFIPPPSITAISMSSAFSLMAIGSEFGIAVVDYIHKICLLSISSSDLLSRGPINLTGSSASGEVKFCDQNNSSAGSTSLANTCIINNQTALKNVHSNSDAAQSSESSSTGYTTRYVLSRATTVKSELKRAKSQVVLACRTNQSSRQQGQTSNAQNTSSEKCSDLSQFSHPGSLTASSSSLDNLNCETIKTILFSEWISPKQDLHFVPNLWIGTSRGCVLALNLKYRVLNNVPINHSYCIASLYRLRGDIIHISLLDNTGDILPSPSERWDDSFIFKGGAASELSKQASLISCSSICSEGTSMYTNADAYSSTDTGFKSCGGGGSVRALKESVIRQNTVTTHTSSTSTSGHSSTILSNTMSGGVSTFQSIGTTGLDSPTTSKGFIECDRQLVVLCSEKQARVVALPSQNCLYKVKITETSQVVRASVQRLRPSHNSGASTASFLACYLANGHFVAFSLPSLRLLMDVDYLPYTECVSRSFAFGQYGQSVYLVSPSELTKITWASDVCANLRDMQGEIFLPSNMPEPPKKNFFKNLLSGTLVSSLDRDELFGEASSGKGTPGATTLLPNARLEKLSGQTGAASSEIARARNAAIERGERLQQLDLQTQEMADQAKGFGRSAAILAAKYEKKDKRWGLPF</sequence>
<evidence type="ECO:0000313" key="12">
    <source>
        <dbReference type="Proteomes" id="UP000050790"/>
    </source>
</evidence>
<evidence type="ECO:0000256" key="1">
    <source>
        <dbReference type="ARBA" id="ARBA00004202"/>
    </source>
</evidence>
<dbReference type="CDD" id="cd15873">
    <property type="entry name" value="R-SNARE_STXBP5_6"/>
    <property type="match status" value="1"/>
</dbReference>
<dbReference type="SUPFAM" id="SSF58038">
    <property type="entry name" value="SNARE fusion complex"/>
    <property type="match status" value="1"/>
</dbReference>
<keyword evidence="5" id="KW-0268">Exocytosis</keyword>
<dbReference type="GO" id="GO:0006893">
    <property type="term" value="P:Golgi to plasma membrane transport"/>
    <property type="evidence" value="ECO:0007669"/>
    <property type="project" value="TreeGrafter"/>
</dbReference>
<feature type="domain" description="V-SNARE coiled-coil homology" evidence="11">
    <location>
        <begin position="1308"/>
        <end position="1368"/>
    </location>
</feature>
<evidence type="ECO:0000256" key="2">
    <source>
        <dbReference type="ARBA" id="ARBA00004496"/>
    </source>
</evidence>
<comment type="similarity">
    <text evidence="3">Belongs to the WD repeat L(2)GL family.</text>
</comment>
<evidence type="ECO:0000256" key="6">
    <source>
        <dbReference type="ARBA" id="ARBA00022490"/>
    </source>
</evidence>
<evidence type="ECO:0000256" key="7">
    <source>
        <dbReference type="ARBA" id="ARBA00022574"/>
    </source>
</evidence>
<comment type="subcellular location">
    <subcellularLocation>
        <location evidence="1">Cell membrane</location>
        <topology evidence="1">Peripheral membrane protein</topology>
    </subcellularLocation>
    <subcellularLocation>
        <location evidence="2">Cytoplasm</location>
    </subcellularLocation>
</comment>
<dbReference type="InterPro" id="IPR042855">
    <property type="entry name" value="V_SNARE_CC"/>
</dbReference>
<keyword evidence="4" id="KW-1003">Cell membrane</keyword>
<evidence type="ECO:0000259" key="11">
    <source>
        <dbReference type="PROSITE" id="PS50892"/>
    </source>
</evidence>
<dbReference type="Gene3D" id="2.130.10.10">
    <property type="entry name" value="YVTN repeat-like/Quinoprotein amine dehydrogenase"/>
    <property type="match status" value="2"/>
</dbReference>
<dbReference type="PANTHER" id="PTHR10241">
    <property type="entry name" value="LETHAL 2 GIANT LARVAE PROTEIN"/>
    <property type="match status" value="1"/>
</dbReference>
<dbReference type="GO" id="GO:0019905">
    <property type="term" value="F:syntaxin binding"/>
    <property type="evidence" value="ECO:0007669"/>
    <property type="project" value="TreeGrafter"/>
</dbReference>
<keyword evidence="9" id="KW-0175">Coiled coil</keyword>
<dbReference type="Gene3D" id="1.20.5.110">
    <property type="match status" value="1"/>
</dbReference>
<dbReference type="InterPro" id="IPR013577">
    <property type="entry name" value="LLGL2"/>
</dbReference>
<keyword evidence="6" id="KW-0963">Cytoplasm</keyword>
<accession>A0AA85AIQ7</accession>
<evidence type="ECO:0000256" key="4">
    <source>
        <dbReference type="ARBA" id="ARBA00022475"/>
    </source>
</evidence>
<dbReference type="PROSITE" id="PS50892">
    <property type="entry name" value="V_SNARE"/>
    <property type="match status" value="1"/>
</dbReference>
<keyword evidence="8" id="KW-0677">Repeat</keyword>